<dbReference type="Proteomes" id="UP000054596">
    <property type="component" value="Unassembled WGS sequence"/>
</dbReference>
<comment type="subunit">
    <text evidence="1">Forms a complex composed of PxpA, PxpB and PxpC.</text>
</comment>
<dbReference type="HAMAP" id="MF_00691">
    <property type="entry name" value="PxpA"/>
    <property type="match status" value="1"/>
</dbReference>
<reference evidence="2" key="1">
    <citation type="submission" date="2016-01" db="EMBL/GenBank/DDBJ databases">
        <authorList>
            <person name="Peeters C."/>
        </authorList>
    </citation>
    <scope>NUCLEOTIDE SEQUENCE [LARGE SCALE GENOMIC DNA]</scope>
    <source>
        <strain evidence="2">LMG 29325</strain>
    </source>
</reference>
<protein>
    <recommendedName>
        <fullName evidence="1">5-oxoprolinase subunit A</fullName>
        <shortName evidence="1">5-OPase subunit A</shortName>
        <ecNumber evidence="1">3.5.2.9</ecNumber>
    </recommendedName>
    <alternativeName>
        <fullName evidence="1">5-oxoprolinase (ATP-hydrolyzing) subunit A</fullName>
    </alternativeName>
</protein>
<dbReference type="SUPFAM" id="SSF88713">
    <property type="entry name" value="Glycoside hydrolase/deacetylase"/>
    <property type="match status" value="1"/>
</dbReference>
<sequence length="254" mass="26894">MKAIDINCDMGEGFGAYAMGSDTEMLNIASTANLACGYHGGDPMIMSTICKAALSRGVAVGAHPGYPDLWGFGRREIPFSREERKQLVAYQIGALAAVAKLAGHRITHVKAHGALGHLVADNEEAAADFAEVIAGIDSSLRLSVMAGSLLEKAGIAAGLQVAREIYVDRAYTEEGRLLPRSQPGAVIHDAEVAMERVANMVAEGCIITQSGKRIPVEIDTVCVHGDSPGAVPMAKAVRKRLVRDGWTIQPYAGR</sequence>
<comment type="caution">
    <text evidence="2">The sequence shown here is derived from an EMBL/GenBank/DDBJ whole genome shotgun (WGS) entry which is preliminary data.</text>
</comment>
<evidence type="ECO:0000313" key="3">
    <source>
        <dbReference type="Proteomes" id="UP000054596"/>
    </source>
</evidence>
<dbReference type="STRING" id="1777143.AWB82_03284"/>
<comment type="similarity">
    <text evidence="1">Belongs to the LamB/PxpA family.</text>
</comment>
<dbReference type="EC" id="3.5.2.9" evidence="1"/>
<dbReference type="GO" id="GO:0005524">
    <property type="term" value="F:ATP binding"/>
    <property type="evidence" value="ECO:0007669"/>
    <property type="project" value="UniProtKB-UniRule"/>
</dbReference>
<dbReference type="Gene3D" id="3.20.20.370">
    <property type="entry name" value="Glycoside hydrolase/deacetylase"/>
    <property type="match status" value="1"/>
</dbReference>
<evidence type="ECO:0000256" key="1">
    <source>
        <dbReference type="HAMAP-Rule" id="MF_00691"/>
    </source>
</evidence>
<dbReference type="PANTHER" id="PTHR30292">
    <property type="entry name" value="UNCHARACTERIZED PROTEIN YBGL-RELATED"/>
    <property type="match status" value="1"/>
</dbReference>
<accession>A0A158AZ38</accession>
<comment type="function">
    <text evidence="1">Catalyzes the cleavage of 5-oxoproline to form L-glutamate coupled to the hydrolysis of ATP to ADP and inorganic phosphate.</text>
</comment>
<dbReference type="PANTHER" id="PTHR30292:SF0">
    <property type="entry name" value="5-OXOPROLINASE SUBUNIT A"/>
    <property type="match status" value="1"/>
</dbReference>
<keyword evidence="1" id="KW-0378">Hydrolase</keyword>
<gene>
    <name evidence="1" type="primary">pxpA</name>
    <name evidence="2" type="ORF">AWB82_03284</name>
</gene>
<dbReference type="RefSeq" id="WP_086968923.1">
    <property type="nucleotide sequence ID" value="NZ_FCOJ02000021.1"/>
</dbReference>
<dbReference type="InterPro" id="IPR011330">
    <property type="entry name" value="Glyco_hydro/deAcase_b/a-brl"/>
</dbReference>
<proteinExistence type="inferred from homology"/>
<dbReference type="GO" id="GO:0017168">
    <property type="term" value="F:5-oxoprolinase (ATP-hydrolyzing) activity"/>
    <property type="evidence" value="ECO:0007669"/>
    <property type="project" value="UniProtKB-UniRule"/>
</dbReference>
<dbReference type="NCBIfam" id="NF003816">
    <property type="entry name" value="PRK05406.1-5"/>
    <property type="match status" value="1"/>
</dbReference>
<keyword evidence="3" id="KW-1185">Reference proteome</keyword>
<dbReference type="CDD" id="cd10787">
    <property type="entry name" value="LamB_YcsF_like"/>
    <property type="match status" value="1"/>
</dbReference>
<dbReference type="AlphaFoldDB" id="A0A158AZ38"/>
<organism evidence="2 3">
    <name type="scientific">Caballeronia glebae</name>
    <dbReference type="NCBI Taxonomy" id="1777143"/>
    <lineage>
        <taxon>Bacteria</taxon>
        <taxon>Pseudomonadati</taxon>
        <taxon>Pseudomonadota</taxon>
        <taxon>Betaproteobacteria</taxon>
        <taxon>Burkholderiales</taxon>
        <taxon>Burkholderiaceae</taxon>
        <taxon>Caballeronia</taxon>
    </lineage>
</organism>
<dbReference type="GO" id="GO:0005975">
    <property type="term" value="P:carbohydrate metabolic process"/>
    <property type="evidence" value="ECO:0007669"/>
    <property type="project" value="InterPro"/>
</dbReference>
<dbReference type="EMBL" id="FCOJ02000021">
    <property type="protein sequence ID" value="SAK63238.1"/>
    <property type="molecule type" value="Genomic_DNA"/>
</dbReference>
<dbReference type="OrthoDB" id="9773478at2"/>
<evidence type="ECO:0000313" key="2">
    <source>
        <dbReference type="EMBL" id="SAK63238.1"/>
    </source>
</evidence>
<dbReference type="Pfam" id="PF03746">
    <property type="entry name" value="LamB_YcsF"/>
    <property type="match status" value="1"/>
</dbReference>
<dbReference type="InterPro" id="IPR005501">
    <property type="entry name" value="LamB/YcsF/PxpA-like"/>
</dbReference>
<keyword evidence="1" id="KW-0547">Nucleotide-binding</keyword>
<name>A0A158AZ38_9BURK</name>
<dbReference type="NCBIfam" id="NF003814">
    <property type="entry name" value="PRK05406.1-3"/>
    <property type="match status" value="1"/>
</dbReference>
<comment type="catalytic activity">
    <reaction evidence="1">
        <text>5-oxo-L-proline + ATP + 2 H2O = L-glutamate + ADP + phosphate + H(+)</text>
        <dbReference type="Rhea" id="RHEA:10348"/>
        <dbReference type="ChEBI" id="CHEBI:15377"/>
        <dbReference type="ChEBI" id="CHEBI:15378"/>
        <dbReference type="ChEBI" id="CHEBI:29985"/>
        <dbReference type="ChEBI" id="CHEBI:30616"/>
        <dbReference type="ChEBI" id="CHEBI:43474"/>
        <dbReference type="ChEBI" id="CHEBI:58402"/>
        <dbReference type="ChEBI" id="CHEBI:456216"/>
        <dbReference type="EC" id="3.5.2.9"/>
    </reaction>
</comment>
<keyword evidence="1" id="KW-0067">ATP-binding</keyword>